<keyword evidence="5 9" id="KW-0676">Redox-active center</keyword>
<dbReference type="GO" id="GO:0005829">
    <property type="term" value="C:cytosol"/>
    <property type="evidence" value="ECO:0007669"/>
    <property type="project" value="TreeGrafter"/>
</dbReference>
<dbReference type="PRINTS" id="PR00421">
    <property type="entry name" value="THIOREDOXIN"/>
</dbReference>
<feature type="site" description="Contributes to redox potential value" evidence="8">
    <location>
        <position position="34"/>
    </location>
</feature>
<name>A0A0S4LRQ3_9BACT</name>
<evidence type="ECO:0000256" key="4">
    <source>
        <dbReference type="ARBA" id="ARBA00023157"/>
    </source>
</evidence>
<dbReference type="AlphaFoldDB" id="A0A0S4LRQ3"/>
<dbReference type="PIRSF" id="PIRSF000077">
    <property type="entry name" value="Thioredoxin"/>
    <property type="match status" value="1"/>
</dbReference>
<evidence type="ECO:0000313" key="12">
    <source>
        <dbReference type="Proteomes" id="UP000199032"/>
    </source>
</evidence>
<feature type="site" description="Contributes to redox potential value" evidence="8">
    <location>
        <position position="35"/>
    </location>
</feature>
<dbReference type="RefSeq" id="WP_090751308.1">
    <property type="nucleotide sequence ID" value="NZ_CZQA01000014.1"/>
</dbReference>
<dbReference type="InterPro" id="IPR036249">
    <property type="entry name" value="Thioredoxin-like_sf"/>
</dbReference>
<feature type="active site" description="Nucleophile" evidence="8">
    <location>
        <position position="36"/>
    </location>
</feature>
<evidence type="ECO:0000256" key="2">
    <source>
        <dbReference type="ARBA" id="ARBA00022448"/>
    </source>
</evidence>
<dbReference type="FunFam" id="3.40.30.10:FF:000001">
    <property type="entry name" value="Thioredoxin"/>
    <property type="match status" value="1"/>
</dbReference>
<evidence type="ECO:0000313" key="11">
    <source>
        <dbReference type="EMBL" id="CUS39630.1"/>
    </source>
</evidence>
<feature type="site" description="Deprotonates C-terminal active site Cys" evidence="8">
    <location>
        <position position="27"/>
    </location>
</feature>
<dbReference type="InterPro" id="IPR017937">
    <property type="entry name" value="Thioredoxin_CS"/>
</dbReference>
<evidence type="ECO:0000256" key="3">
    <source>
        <dbReference type="ARBA" id="ARBA00022982"/>
    </source>
</evidence>
<sequence length="115" mass="12888">MAGDALKVEDSTWDAEVMKASELVMVDFWAVWCGPCQMVAPIIDELAKEYDGKLKVRKLNTDENPEVAGRYQVMSIPTILFFKNGQQVEKLVGARPKRQFKEMIDSLLAQHAGTA</sequence>
<feature type="disulfide bond" description="Redox-active" evidence="9">
    <location>
        <begin position="33"/>
        <end position="36"/>
    </location>
</feature>
<dbReference type="EMBL" id="CZQA01000014">
    <property type="protein sequence ID" value="CUS39630.1"/>
    <property type="molecule type" value="Genomic_DNA"/>
</dbReference>
<protein>
    <recommendedName>
        <fullName evidence="6 7">Thioredoxin</fullName>
    </recommendedName>
</protein>
<reference evidence="11 12" key="1">
    <citation type="submission" date="2015-10" db="EMBL/GenBank/DDBJ databases">
        <authorList>
            <person name="Gilbert D.G."/>
        </authorList>
    </citation>
    <scope>NUCLEOTIDE SEQUENCE [LARGE SCALE GENOMIC DNA]</scope>
    <source>
        <strain evidence="11">COMA1</strain>
    </source>
</reference>
<dbReference type="CDD" id="cd02947">
    <property type="entry name" value="TRX_family"/>
    <property type="match status" value="1"/>
</dbReference>
<dbReference type="InterPro" id="IPR013766">
    <property type="entry name" value="Thioredoxin_domain"/>
</dbReference>
<keyword evidence="4 9" id="KW-1015">Disulfide bond</keyword>
<dbReference type="PROSITE" id="PS00194">
    <property type="entry name" value="THIOREDOXIN_1"/>
    <property type="match status" value="1"/>
</dbReference>
<evidence type="ECO:0000256" key="5">
    <source>
        <dbReference type="ARBA" id="ARBA00023284"/>
    </source>
</evidence>
<dbReference type="GO" id="GO:0045454">
    <property type="term" value="P:cell redox homeostasis"/>
    <property type="evidence" value="ECO:0007669"/>
    <property type="project" value="TreeGrafter"/>
</dbReference>
<dbReference type="Gene3D" id="3.40.30.10">
    <property type="entry name" value="Glutaredoxin"/>
    <property type="match status" value="1"/>
</dbReference>
<dbReference type="GO" id="GO:0015035">
    <property type="term" value="F:protein-disulfide reductase activity"/>
    <property type="evidence" value="ECO:0007669"/>
    <property type="project" value="UniProtKB-UniRule"/>
</dbReference>
<keyword evidence="12" id="KW-1185">Reference proteome</keyword>
<evidence type="ECO:0000256" key="8">
    <source>
        <dbReference type="PIRSR" id="PIRSR000077-1"/>
    </source>
</evidence>
<dbReference type="Proteomes" id="UP000199032">
    <property type="component" value="Unassembled WGS sequence"/>
</dbReference>
<proteinExistence type="inferred from homology"/>
<evidence type="ECO:0000259" key="10">
    <source>
        <dbReference type="PROSITE" id="PS51352"/>
    </source>
</evidence>
<dbReference type="Pfam" id="PF00085">
    <property type="entry name" value="Thioredoxin"/>
    <property type="match status" value="1"/>
</dbReference>
<accession>A0A0S4LRQ3</accession>
<dbReference type="OrthoDB" id="9790390at2"/>
<dbReference type="PROSITE" id="PS51352">
    <property type="entry name" value="THIOREDOXIN_2"/>
    <property type="match status" value="1"/>
</dbReference>
<dbReference type="SUPFAM" id="SSF52833">
    <property type="entry name" value="Thioredoxin-like"/>
    <property type="match status" value="1"/>
</dbReference>
<dbReference type="NCBIfam" id="TIGR01068">
    <property type="entry name" value="thioredoxin"/>
    <property type="match status" value="1"/>
</dbReference>
<dbReference type="PANTHER" id="PTHR45663">
    <property type="entry name" value="GEO12009P1"/>
    <property type="match status" value="1"/>
</dbReference>
<keyword evidence="3" id="KW-0249">Electron transport</keyword>
<evidence type="ECO:0000256" key="7">
    <source>
        <dbReference type="PIRNR" id="PIRNR000077"/>
    </source>
</evidence>
<evidence type="ECO:0000256" key="1">
    <source>
        <dbReference type="ARBA" id="ARBA00008987"/>
    </source>
</evidence>
<comment type="similarity">
    <text evidence="1 7">Belongs to the thioredoxin family.</text>
</comment>
<feature type="domain" description="Thioredoxin" evidence="10">
    <location>
        <begin position="1"/>
        <end position="109"/>
    </location>
</feature>
<feature type="active site" description="Nucleophile" evidence="8">
    <location>
        <position position="33"/>
    </location>
</feature>
<dbReference type="InterPro" id="IPR005746">
    <property type="entry name" value="Thioredoxin"/>
</dbReference>
<evidence type="ECO:0000256" key="6">
    <source>
        <dbReference type="NCBIfam" id="TIGR01068"/>
    </source>
</evidence>
<evidence type="ECO:0000256" key="9">
    <source>
        <dbReference type="PIRSR" id="PIRSR000077-4"/>
    </source>
</evidence>
<dbReference type="STRING" id="1742972.COMA1_80119"/>
<organism evidence="11 12">
    <name type="scientific">Candidatus Nitrospira nitrosa</name>
    <dbReference type="NCBI Taxonomy" id="1742972"/>
    <lineage>
        <taxon>Bacteria</taxon>
        <taxon>Pseudomonadati</taxon>
        <taxon>Nitrospirota</taxon>
        <taxon>Nitrospiria</taxon>
        <taxon>Nitrospirales</taxon>
        <taxon>Nitrospiraceae</taxon>
        <taxon>Nitrospira</taxon>
    </lineage>
</organism>
<gene>
    <name evidence="11" type="primary">trxA</name>
    <name evidence="11" type="ORF">COMA1_80119</name>
</gene>
<keyword evidence="2" id="KW-0813">Transport</keyword>
<dbReference type="PANTHER" id="PTHR45663:SF11">
    <property type="entry name" value="GEO12009P1"/>
    <property type="match status" value="1"/>
</dbReference>